<sequence length="246" mass="26733">MKTHSFALPERTIQVWFADLTRLEPRLEELRRLLTEAETARADRFATGRLRARFILRRGLLRVLLGRYTGRSPGGLAFTEGEHGKPALPGGPAFNLADSEDSVAIAVAAEGQLGMDIERLRLIPDAEPLAERFFAPAEAAALKALPPESRNEAFLLGWTRKEAVIKAVGTGLSLPLDRFAVELVPGRPARLLSVEETLRPVAGVPEDWTMEDLRGLPGTVAAVAIKSPGWRVESVTLEDALLSASA</sequence>
<dbReference type="GO" id="GO:0000287">
    <property type="term" value="F:magnesium ion binding"/>
    <property type="evidence" value="ECO:0007669"/>
    <property type="project" value="InterPro"/>
</dbReference>
<dbReference type="Pfam" id="PF01648">
    <property type="entry name" value="ACPS"/>
    <property type="match status" value="1"/>
</dbReference>
<dbReference type="GO" id="GO:0005829">
    <property type="term" value="C:cytosol"/>
    <property type="evidence" value="ECO:0007669"/>
    <property type="project" value="TreeGrafter"/>
</dbReference>
<dbReference type="InterPro" id="IPR037143">
    <property type="entry name" value="4-PPantetheinyl_Trfase_dom_sf"/>
</dbReference>
<dbReference type="Proteomes" id="UP000245629">
    <property type="component" value="Plasmid unnamed1"/>
</dbReference>
<dbReference type="AlphaFoldDB" id="A0A2S2CWW9"/>
<reference evidence="5" key="1">
    <citation type="submission" date="2018-05" db="EMBL/GenBank/DDBJ databases">
        <title>Azospirillum thermophila sp. nov., a novel isolated from hot spring.</title>
        <authorList>
            <person name="Zhao Z."/>
        </authorList>
    </citation>
    <scope>NUCLEOTIDE SEQUENCE [LARGE SCALE GENOMIC DNA]</scope>
    <source>
        <strain evidence="5">CFH 70021</strain>
        <plasmid evidence="5">unnamed1</plasmid>
    </source>
</reference>
<name>A0A2S2CWW9_9PROT</name>
<evidence type="ECO:0000313" key="5">
    <source>
        <dbReference type="Proteomes" id="UP000245629"/>
    </source>
</evidence>
<protein>
    <submittedName>
        <fullName evidence="4">4-phosphopantetheinyl transferase</fullName>
    </submittedName>
</protein>
<evidence type="ECO:0000256" key="1">
    <source>
        <dbReference type="ARBA" id="ARBA00010990"/>
    </source>
</evidence>
<organism evidence="4 5">
    <name type="scientific">Azospirillum thermophilum</name>
    <dbReference type="NCBI Taxonomy" id="2202148"/>
    <lineage>
        <taxon>Bacteria</taxon>
        <taxon>Pseudomonadati</taxon>
        <taxon>Pseudomonadota</taxon>
        <taxon>Alphaproteobacteria</taxon>
        <taxon>Rhodospirillales</taxon>
        <taxon>Azospirillaceae</taxon>
        <taxon>Azospirillum</taxon>
    </lineage>
</organism>
<dbReference type="GO" id="GO:0008897">
    <property type="term" value="F:holo-[acyl-carrier-protein] synthase activity"/>
    <property type="evidence" value="ECO:0007669"/>
    <property type="project" value="InterPro"/>
</dbReference>
<feature type="domain" description="4'-phosphopantetheinyl transferase" evidence="3">
    <location>
        <begin position="113"/>
        <end position="191"/>
    </location>
</feature>
<dbReference type="EMBL" id="CP029356">
    <property type="protein sequence ID" value="AWK88948.1"/>
    <property type="molecule type" value="Genomic_DNA"/>
</dbReference>
<accession>A0A2S2CWW9</accession>
<evidence type="ECO:0000313" key="4">
    <source>
        <dbReference type="EMBL" id="AWK88948.1"/>
    </source>
</evidence>
<dbReference type="InterPro" id="IPR050559">
    <property type="entry name" value="P-Pant_transferase_sf"/>
</dbReference>
<dbReference type="GO" id="GO:0019878">
    <property type="term" value="P:lysine biosynthetic process via aminoadipic acid"/>
    <property type="evidence" value="ECO:0007669"/>
    <property type="project" value="TreeGrafter"/>
</dbReference>
<dbReference type="KEGG" id="azz:DEW08_23200"/>
<dbReference type="InterPro" id="IPR008278">
    <property type="entry name" value="4-PPantetheinyl_Trfase_dom"/>
</dbReference>
<dbReference type="Gene3D" id="3.90.470.20">
    <property type="entry name" value="4'-phosphopantetheinyl transferase domain"/>
    <property type="match status" value="1"/>
</dbReference>
<proteinExistence type="inferred from homology"/>
<evidence type="ECO:0000256" key="2">
    <source>
        <dbReference type="ARBA" id="ARBA00022679"/>
    </source>
</evidence>
<geneLocation type="plasmid" evidence="4 5">
    <name>unnamed1</name>
</geneLocation>
<dbReference type="PANTHER" id="PTHR12215">
    <property type="entry name" value="PHOSPHOPANTETHEINE TRANSFERASE"/>
    <property type="match status" value="1"/>
</dbReference>
<keyword evidence="5" id="KW-1185">Reference proteome</keyword>
<keyword evidence="4" id="KW-0614">Plasmid</keyword>
<comment type="similarity">
    <text evidence="1">Belongs to the P-Pant transferase superfamily. Gsp/Sfp/HetI/AcpT family.</text>
</comment>
<dbReference type="PANTHER" id="PTHR12215:SF10">
    <property type="entry name" value="L-AMINOADIPATE-SEMIALDEHYDE DEHYDROGENASE-PHOSPHOPANTETHEINYL TRANSFERASE"/>
    <property type="match status" value="1"/>
</dbReference>
<evidence type="ECO:0000259" key="3">
    <source>
        <dbReference type="Pfam" id="PF01648"/>
    </source>
</evidence>
<dbReference type="OrthoDB" id="9808281at2"/>
<dbReference type="RefSeq" id="WP_109331742.1">
    <property type="nucleotide sequence ID" value="NZ_CP029356.1"/>
</dbReference>
<dbReference type="SUPFAM" id="SSF56214">
    <property type="entry name" value="4'-phosphopantetheinyl transferase"/>
    <property type="match status" value="2"/>
</dbReference>
<keyword evidence="2 4" id="KW-0808">Transferase</keyword>
<gene>
    <name evidence="4" type="ORF">DEW08_23200</name>
</gene>